<evidence type="ECO:0000313" key="2">
    <source>
        <dbReference type="Proteomes" id="UP000191024"/>
    </source>
</evidence>
<keyword evidence="2" id="KW-1185">Reference proteome</keyword>
<reference evidence="2" key="1">
    <citation type="submission" date="2016-03" db="EMBL/GenBank/DDBJ databases">
        <authorList>
            <person name="Devillers H."/>
        </authorList>
    </citation>
    <scope>NUCLEOTIDE SEQUENCE [LARGE SCALE GENOMIC DNA]</scope>
</reference>
<gene>
    <name evidence="1" type="ORF">LAMI_0F16028G</name>
</gene>
<dbReference type="CDD" id="cd19495">
    <property type="entry name" value="Elp6"/>
    <property type="match status" value="1"/>
</dbReference>
<organism evidence="1 2">
    <name type="scientific">Lachancea mirantina</name>
    <dbReference type="NCBI Taxonomy" id="1230905"/>
    <lineage>
        <taxon>Eukaryota</taxon>
        <taxon>Fungi</taxon>
        <taxon>Dikarya</taxon>
        <taxon>Ascomycota</taxon>
        <taxon>Saccharomycotina</taxon>
        <taxon>Saccharomycetes</taxon>
        <taxon>Saccharomycetales</taxon>
        <taxon>Saccharomycetaceae</taxon>
        <taxon>Lachancea</taxon>
    </lineage>
</organism>
<dbReference type="STRING" id="1230905.A0A1G4K4S1"/>
<evidence type="ECO:0000313" key="1">
    <source>
        <dbReference type="EMBL" id="SCU98733.1"/>
    </source>
</evidence>
<accession>A0A1G4K4S1</accession>
<dbReference type="EMBL" id="LT598467">
    <property type="protein sequence ID" value="SCU98733.1"/>
    <property type="molecule type" value="Genomic_DNA"/>
</dbReference>
<dbReference type="Proteomes" id="UP000191024">
    <property type="component" value="Chromosome F"/>
</dbReference>
<name>A0A1G4K4S1_9SACH</name>
<sequence>MSNVQNQDLRVFSDHSVLSKHLFKSSFKHHLILVTHKNGTSPSWLINALVETHIFGAPVYLNESQRSVWDKHAANDGEKAISVASFYHDADYFTSAFAKLKLDPSRYRVLDFLTNFAVRSDEKSSDQLLQEIIDAVGQSGTDTVILEQPELLMPLLDLGSDELHFKLISPLARKVSLLIIVMNTEGYEHNDIAEYQRRDATELTRFAMACFHKSTAVLGLKPLESGRADDVTGILRVSRGPALAKSFPVHVVENEYLFLTKKGSTKLFYR</sequence>
<dbReference type="AlphaFoldDB" id="A0A1G4K4S1"/>
<dbReference type="InterPro" id="IPR027417">
    <property type="entry name" value="P-loop_NTPase"/>
</dbReference>
<dbReference type="Gene3D" id="3.40.50.300">
    <property type="entry name" value="P-loop containing nucleotide triphosphate hydrolases"/>
    <property type="match status" value="1"/>
</dbReference>
<protein>
    <submittedName>
        <fullName evidence="1">LAMI_0F16028g1_1</fullName>
    </submittedName>
</protein>
<dbReference type="OrthoDB" id="9995306at2759"/>
<proteinExistence type="predicted"/>